<keyword evidence="4" id="KW-1185">Reference proteome</keyword>
<dbReference type="InterPro" id="IPR001251">
    <property type="entry name" value="CRAL-TRIO_dom"/>
</dbReference>
<feature type="domain" description="CRAL-TRIO" evidence="2">
    <location>
        <begin position="118"/>
        <end position="259"/>
    </location>
</feature>
<dbReference type="PANTHER" id="PTHR45824">
    <property type="entry name" value="GH16843P"/>
    <property type="match status" value="1"/>
</dbReference>
<dbReference type="SMART" id="SM01100">
    <property type="entry name" value="CRAL_TRIO_N"/>
    <property type="match status" value="1"/>
</dbReference>
<dbReference type="SMART" id="SM00516">
    <property type="entry name" value="SEC14"/>
    <property type="match status" value="1"/>
</dbReference>
<evidence type="ECO:0000313" key="4">
    <source>
        <dbReference type="Proteomes" id="UP001465976"/>
    </source>
</evidence>
<protein>
    <submittedName>
        <fullName evidence="3">Phosphatidylinositol transfer protein (PITP)</fullName>
    </submittedName>
</protein>
<sequence length="330" mass="37917">MSSRISQPILPPKGFAVCPTPALTSEQDQVQKTLQAHFSKDGYLIPGVEKKEGGLMEEEKFWLSYECQLRYLRATRWKLSQAIARLEATLKWRRDYGLYTHLTGPHVEPEGLTGKEIIFGYDVNGRPACYMLPSRQNTKESPRQVEYFVWMLERCIDLMDANVESVNALINFGDKAEHPSLAVARSILNIFQDHYPERLGKALIINVPFLITMFFKLLTPFMDPNTVQKLKFNPDVIKDGLFTPDMLVKDWGGNQDFEYKHEEYWPKLVELCVQRKKRWMENWRKLGGTVGISEVQYKSDGVPSPSLVVDKHAHAPETNAKVSDPETDSY</sequence>
<feature type="region of interest" description="Disordered" evidence="1">
    <location>
        <begin position="308"/>
        <end position="330"/>
    </location>
</feature>
<dbReference type="CDD" id="cd00170">
    <property type="entry name" value="SEC14"/>
    <property type="match status" value="1"/>
</dbReference>
<dbReference type="InterPro" id="IPR036273">
    <property type="entry name" value="CRAL/TRIO_N_dom_sf"/>
</dbReference>
<dbReference type="EMBL" id="JBAHYK010003358">
    <property type="protein sequence ID" value="KAL0563608.1"/>
    <property type="molecule type" value="Genomic_DNA"/>
</dbReference>
<evidence type="ECO:0000313" key="3">
    <source>
        <dbReference type="EMBL" id="KAL0563608.1"/>
    </source>
</evidence>
<dbReference type="Pfam" id="PF03765">
    <property type="entry name" value="CRAL_TRIO_N"/>
    <property type="match status" value="1"/>
</dbReference>
<dbReference type="SUPFAM" id="SSF46938">
    <property type="entry name" value="CRAL/TRIO N-terminal domain"/>
    <property type="match status" value="1"/>
</dbReference>
<dbReference type="PANTHER" id="PTHR45824:SF29">
    <property type="entry name" value="GH16843P"/>
    <property type="match status" value="1"/>
</dbReference>
<evidence type="ECO:0000256" key="1">
    <source>
        <dbReference type="SAM" id="MobiDB-lite"/>
    </source>
</evidence>
<comment type="caution">
    <text evidence="3">The sequence shown here is derived from an EMBL/GenBank/DDBJ whole genome shotgun (WGS) entry which is preliminary data.</text>
</comment>
<dbReference type="Proteomes" id="UP001465976">
    <property type="component" value="Unassembled WGS sequence"/>
</dbReference>
<name>A0ABR3EL62_9AGAR</name>
<gene>
    <name evidence="3" type="primary">PDR16_3</name>
    <name evidence="3" type="ORF">V5O48_018458</name>
</gene>
<reference evidence="3 4" key="1">
    <citation type="submission" date="2024-02" db="EMBL/GenBank/DDBJ databases">
        <title>A draft genome for the cacao thread blight pathogen Marasmius crinis-equi.</title>
        <authorList>
            <person name="Cohen S.P."/>
            <person name="Baruah I.K."/>
            <person name="Amoako-Attah I."/>
            <person name="Bukari Y."/>
            <person name="Meinhardt L.W."/>
            <person name="Bailey B.A."/>
        </authorList>
    </citation>
    <scope>NUCLEOTIDE SEQUENCE [LARGE SCALE GENOMIC DNA]</scope>
    <source>
        <strain evidence="3 4">GH-76</strain>
    </source>
</reference>
<dbReference type="InterPro" id="IPR011074">
    <property type="entry name" value="CRAL/TRIO_N_dom"/>
</dbReference>
<dbReference type="InterPro" id="IPR052578">
    <property type="entry name" value="PI_Transfer_CRAL-TRIO"/>
</dbReference>
<dbReference type="SUPFAM" id="SSF52087">
    <property type="entry name" value="CRAL/TRIO domain"/>
    <property type="match status" value="1"/>
</dbReference>
<evidence type="ECO:0000259" key="2">
    <source>
        <dbReference type="PROSITE" id="PS50191"/>
    </source>
</evidence>
<dbReference type="Gene3D" id="3.40.525.10">
    <property type="entry name" value="CRAL-TRIO lipid binding domain"/>
    <property type="match status" value="1"/>
</dbReference>
<organism evidence="3 4">
    <name type="scientific">Marasmius crinis-equi</name>
    <dbReference type="NCBI Taxonomy" id="585013"/>
    <lineage>
        <taxon>Eukaryota</taxon>
        <taxon>Fungi</taxon>
        <taxon>Dikarya</taxon>
        <taxon>Basidiomycota</taxon>
        <taxon>Agaricomycotina</taxon>
        <taxon>Agaricomycetes</taxon>
        <taxon>Agaricomycetidae</taxon>
        <taxon>Agaricales</taxon>
        <taxon>Marasmiineae</taxon>
        <taxon>Marasmiaceae</taxon>
        <taxon>Marasmius</taxon>
    </lineage>
</organism>
<proteinExistence type="predicted"/>
<dbReference type="PROSITE" id="PS50191">
    <property type="entry name" value="CRAL_TRIO"/>
    <property type="match status" value="1"/>
</dbReference>
<dbReference type="InterPro" id="IPR036865">
    <property type="entry name" value="CRAL-TRIO_dom_sf"/>
</dbReference>
<accession>A0ABR3EL62</accession>
<dbReference type="Pfam" id="PF00650">
    <property type="entry name" value="CRAL_TRIO"/>
    <property type="match status" value="1"/>
</dbReference>